<dbReference type="Pfam" id="PF02936">
    <property type="entry name" value="COX4"/>
    <property type="match status" value="1"/>
</dbReference>
<dbReference type="SUPFAM" id="SSF81406">
    <property type="entry name" value="Mitochondrial cytochrome c oxidase subunit IV"/>
    <property type="match status" value="1"/>
</dbReference>
<organism evidence="11">
    <name type="scientific">Odontomachus monticola</name>
    <name type="common">Trap-jaw ant</name>
    <dbReference type="NCBI Taxonomy" id="613454"/>
    <lineage>
        <taxon>Eukaryota</taxon>
        <taxon>Metazoa</taxon>
        <taxon>Ecdysozoa</taxon>
        <taxon>Arthropoda</taxon>
        <taxon>Hexapoda</taxon>
        <taxon>Insecta</taxon>
        <taxon>Pterygota</taxon>
        <taxon>Neoptera</taxon>
        <taxon>Endopterygota</taxon>
        <taxon>Hymenoptera</taxon>
        <taxon>Apocrita</taxon>
        <taxon>Aculeata</taxon>
        <taxon>Formicoidea</taxon>
        <taxon>Formicidae</taxon>
        <taxon>Ponerinae</taxon>
        <taxon>Ponerini</taxon>
        <taxon>Odontomachus</taxon>
    </lineage>
</organism>
<keyword evidence="5" id="KW-0809">Transit peptide</keyword>
<evidence type="ECO:0000256" key="9">
    <source>
        <dbReference type="ARBA" id="ARBA00023136"/>
    </source>
</evidence>
<comment type="pathway">
    <text evidence="10">Energy metabolism; oxidative phosphorylation.</text>
</comment>
<comment type="subunit">
    <text evidence="10">Component of the cytochrome c oxidase (complex IV, CIV), a multisubunit enzyme composed of 14 subunits.</text>
</comment>
<dbReference type="GO" id="GO:0006123">
    <property type="term" value="P:mitochondrial electron transport, cytochrome c to oxygen"/>
    <property type="evidence" value="ECO:0007669"/>
    <property type="project" value="InterPro"/>
</dbReference>
<keyword evidence="4 10" id="KW-0999">Mitochondrion inner membrane</keyword>
<evidence type="ECO:0000256" key="10">
    <source>
        <dbReference type="RuleBase" id="RU367145"/>
    </source>
</evidence>
<keyword evidence="3" id="KW-0812">Transmembrane</keyword>
<evidence type="ECO:0000256" key="5">
    <source>
        <dbReference type="ARBA" id="ARBA00022946"/>
    </source>
</evidence>
<dbReference type="InterPro" id="IPR013288">
    <property type="entry name" value="Cyt_c_oxidase_su4"/>
</dbReference>
<keyword evidence="8 10" id="KW-0496">Mitochondrion</keyword>
<dbReference type="UniPathway" id="UPA00705"/>
<dbReference type="GO" id="GO:0045277">
    <property type="term" value="C:respiratory chain complex IV"/>
    <property type="evidence" value="ECO:0007669"/>
    <property type="project" value="InterPro"/>
</dbReference>
<evidence type="ECO:0000256" key="3">
    <source>
        <dbReference type="ARBA" id="ARBA00022692"/>
    </source>
</evidence>
<accession>A0A348G664</accession>
<name>A0A348G664_ODOMO</name>
<comment type="subcellular location">
    <subcellularLocation>
        <location evidence="1 10">Mitochondrion inner membrane</location>
        <topology evidence="1 10">Single-pass membrane protein</topology>
    </subcellularLocation>
</comment>
<evidence type="ECO:0000256" key="1">
    <source>
        <dbReference type="ARBA" id="ARBA00004434"/>
    </source>
</evidence>
<reference evidence="11" key="1">
    <citation type="journal article" date="2017" name="Toxins">
        <title>Combined Venom Gland Transcriptomic and Venom Peptidomic Analysis of the Predatory Ant Odontomachus monticola.</title>
        <authorList>
            <person name="Kazuma K."/>
            <person name="Masuko K."/>
            <person name="Konno K."/>
            <person name="Inagaki H."/>
        </authorList>
    </citation>
    <scope>NUCLEOTIDE SEQUENCE</scope>
    <source>
        <tissue evidence="11">Venom gland and sac</tissue>
    </source>
</reference>
<evidence type="ECO:0000256" key="6">
    <source>
        <dbReference type="ARBA" id="ARBA00022989"/>
    </source>
</evidence>
<evidence type="ECO:0000256" key="2">
    <source>
        <dbReference type="ARBA" id="ARBA00008135"/>
    </source>
</evidence>
<evidence type="ECO:0000313" key="11">
    <source>
        <dbReference type="EMBL" id="BBF97937.1"/>
    </source>
</evidence>
<evidence type="ECO:0000256" key="7">
    <source>
        <dbReference type="ARBA" id="ARBA00023002"/>
    </source>
</evidence>
<protein>
    <recommendedName>
        <fullName evidence="10">Cytochrome c oxidase subunit 4</fullName>
    </recommendedName>
</protein>
<gene>
    <name evidence="11" type="primary">COX4_OM</name>
</gene>
<comment type="function">
    <text evidence="10">Component of the cytochrome c oxidase, the last enzyme in the mitochondrial electron transport chain which drives oxidative phosphorylation.</text>
</comment>
<evidence type="ECO:0000256" key="4">
    <source>
        <dbReference type="ARBA" id="ARBA00022792"/>
    </source>
</evidence>
<dbReference type="CDD" id="cd00922">
    <property type="entry name" value="Cyt_c_Oxidase_IV"/>
    <property type="match status" value="1"/>
</dbReference>
<evidence type="ECO:0000256" key="8">
    <source>
        <dbReference type="ARBA" id="ARBA00023128"/>
    </source>
</evidence>
<comment type="similarity">
    <text evidence="2 10">Belongs to the cytochrome c oxidase IV family.</text>
</comment>
<dbReference type="PANTHER" id="PTHR10707:SF10">
    <property type="entry name" value="CYTOCHROME C OXIDASE SUBUNIT 4"/>
    <property type="match status" value="1"/>
</dbReference>
<keyword evidence="7" id="KW-0560">Oxidoreductase</keyword>
<proteinExistence type="evidence at transcript level"/>
<keyword evidence="6" id="KW-1133">Transmembrane helix</keyword>
<dbReference type="InterPro" id="IPR004203">
    <property type="entry name" value="Cyt_c_oxidase_su4_fam"/>
</dbReference>
<dbReference type="EMBL" id="FX985606">
    <property type="protein sequence ID" value="BBF97937.1"/>
    <property type="molecule type" value="mRNA"/>
</dbReference>
<dbReference type="Gene3D" id="1.10.442.10">
    <property type="entry name" value="Cytochrome c oxidase subunit IV"/>
    <property type="match status" value="1"/>
</dbReference>
<dbReference type="InterPro" id="IPR036639">
    <property type="entry name" value="Cyt_c_oxidase_su4_sf"/>
</dbReference>
<dbReference type="PANTHER" id="PTHR10707">
    <property type="entry name" value="CYTOCHROME C OXIDASE SUBUNIT IV"/>
    <property type="match status" value="1"/>
</dbReference>
<dbReference type="GO" id="GO:0016491">
    <property type="term" value="F:oxidoreductase activity"/>
    <property type="evidence" value="ECO:0007669"/>
    <property type="project" value="UniProtKB-KW"/>
</dbReference>
<dbReference type="AlphaFoldDB" id="A0A348G664"/>
<dbReference type="FunFam" id="1.10.442.10:FF:000001">
    <property type="entry name" value="Cytochrome c oxidase subunit 4 isoform 1"/>
    <property type="match status" value="1"/>
</dbReference>
<sequence length="167" mass="19424">MAGRLLTNRLRPVMIQSRGLLTEDRIGNRDIVGHGYNGEPAYLDRADFPMPAIRWKENTSDIMALREKEKGDWKKLSIEEKKQLYRASFRQTFSEMDAPTGEWKGIMGMSMLLFTSGLWLYLYFKTFAYPPLPETITDPERQLAQLERMKKLDMNPIESPISAMRET</sequence>
<dbReference type="GO" id="GO:0005743">
    <property type="term" value="C:mitochondrial inner membrane"/>
    <property type="evidence" value="ECO:0007669"/>
    <property type="project" value="UniProtKB-SubCell"/>
</dbReference>
<dbReference type="PRINTS" id="PR01873">
    <property type="entry name" value="CYTCOXIDASE4"/>
</dbReference>
<keyword evidence="9" id="KW-0472">Membrane</keyword>